<organism evidence="2 3">
    <name type="scientific">Leptothoe kymatousa TAU-MAC 1615</name>
    <dbReference type="NCBI Taxonomy" id="2364775"/>
    <lineage>
        <taxon>Bacteria</taxon>
        <taxon>Bacillati</taxon>
        <taxon>Cyanobacteriota</taxon>
        <taxon>Cyanophyceae</taxon>
        <taxon>Nodosilineales</taxon>
        <taxon>Cymatolegaceae</taxon>
        <taxon>Leptothoe</taxon>
        <taxon>Leptothoe kymatousa</taxon>
    </lineage>
</organism>
<dbReference type="EMBL" id="JADOER010000009">
    <property type="protein sequence ID" value="MBT9312757.1"/>
    <property type="molecule type" value="Genomic_DNA"/>
</dbReference>
<dbReference type="Pfam" id="PF04480">
    <property type="entry name" value="DUF559"/>
    <property type="match status" value="1"/>
</dbReference>
<dbReference type="PANTHER" id="PTHR38590:SF1">
    <property type="entry name" value="BLL0828 PROTEIN"/>
    <property type="match status" value="1"/>
</dbReference>
<dbReference type="RefSeq" id="WP_215618644.1">
    <property type="nucleotide sequence ID" value="NZ_JADOER010000009.1"/>
</dbReference>
<dbReference type="InterPro" id="IPR047216">
    <property type="entry name" value="Endonuclease_DUF559_bact"/>
</dbReference>
<dbReference type="PANTHER" id="PTHR38590">
    <property type="entry name" value="BLL0828 PROTEIN"/>
    <property type="match status" value="1"/>
</dbReference>
<sequence length="121" mass="14113">MHHSKRIRSTTPEIAAAAKRLRKNMTIAEQTLWTALKARQLDGFKFRAQHPIGRFIVDFYCPACRLMIEIDGAIHDTQLDYDIARTEQLERYGYQVLRFTNDDVIHHLSDVLTTIRQTVTK</sequence>
<feature type="domain" description="DUF559" evidence="1">
    <location>
        <begin position="15"/>
        <end position="119"/>
    </location>
</feature>
<name>A0ABS5Y4L8_9CYAN</name>
<comment type="caution">
    <text evidence="2">The sequence shown here is derived from an EMBL/GenBank/DDBJ whole genome shotgun (WGS) entry which is preliminary data.</text>
</comment>
<protein>
    <submittedName>
        <fullName evidence="2">Endonuclease domain-containing protein</fullName>
    </submittedName>
</protein>
<evidence type="ECO:0000259" key="1">
    <source>
        <dbReference type="Pfam" id="PF04480"/>
    </source>
</evidence>
<keyword evidence="2" id="KW-0255">Endonuclease</keyword>
<dbReference type="Gene3D" id="3.40.960.10">
    <property type="entry name" value="VSR Endonuclease"/>
    <property type="match status" value="1"/>
</dbReference>
<evidence type="ECO:0000313" key="3">
    <source>
        <dbReference type="Proteomes" id="UP001196661"/>
    </source>
</evidence>
<accession>A0ABS5Y4L8</accession>
<reference evidence="2 3" key="1">
    <citation type="journal article" date="2021" name="Mar. Drugs">
        <title>Genome Reduction and Secondary Metabolism of the Marine Sponge-Associated Cyanobacterium Leptothoe.</title>
        <authorList>
            <person name="Konstantinou D."/>
            <person name="Popin R.V."/>
            <person name="Fewer D.P."/>
            <person name="Sivonen K."/>
            <person name="Gkelis S."/>
        </authorList>
    </citation>
    <scope>NUCLEOTIDE SEQUENCE [LARGE SCALE GENOMIC DNA]</scope>
    <source>
        <strain evidence="2 3">TAU-MAC 1615</strain>
    </source>
</reference>
<proteinExistence type="predicted"/>
<dbReference type="InterPro" id="IPR007569">
    <property type="entry name" value="DUF559"/>
</dbReference>
<dbReference type="CDD" id="cd01038">
    <property type="entry name" value="Endonuclease_DUF559"/>
    <property type="match status" value="1"/>
</dbReference>
<keyword evidence="2" id="KW-0540">Nuclease</keyword>
<dbReference type="GO" id="GO:0004519">
    <property type="term" value="F:endonuclease activity"/>
    <property type="evidence" value="ECO:0007669"/>
    <property type="project" value="UniProtKB-KW"/>
</dbReference>
<evidence type="ECO:0000313" key="2">
    <source>
        <dbReference type="EMBL" id="MBT9312757.1"/>
    </source>
</evidence>
<dbReference type="InterPro" id="IPR011335">
    <property type="entry name" value="Restrct_endonuc-II-like"/>
</dbReference>
<gene>
    <name evidence="2" type="ORF">IXB28_11110</name>
</gene>
<keyword evidence="3" id="KW-1185">Reference proteome</keyword>
<keyword evidence="2" id="KW-0378">Hydrolase</keyword>
<dbReference type="Proteomes" id="UP001196661">
    <property type="component" value="Unassembled WGS sequence"/>
</dbReference>
<dbReference type="SUPFAM" id="SSF52980">
    <property type="entry name" value="Restriction endonuclease-like"/>
    <property type="match status" value="1"/>
</dbReference>